<evidence type="ECO:0000313" key="4">
    <source>
        <dbReference type="Proteomes" id="UP001497512"/>
    </source>
</evidence>
<feature type="compositionally biased region" description="Gly residues" evidence="1">
    <location>
        <begin position="43"/>
        <end position="54"/>
    </location>
</feature>
<sequence>MAAMRTRIAIAAAFSGQYMHGVQMTQGLKTLDSAPILPNSSGSSGGGDGSSGGGDGKKGLLGFDFQPPKRPDIGIARVKEPLFDNVLEKEKQIRIIFRIRELLMRRPLRAMEIVDLAGKRRFIGLRGDKNLSKFLRRYPGIFEVLKEGPHSRAFGLTEQAERLYDEEVRLKQEMEDRSVGVLRKLLMLSIRRRLPLALLGQLANDLGIPDSFESDLVPRYPQFFRVEEAADASRRLLALVSWDPSLAVSFAQKDLQEIESGGPMSERVKRAKMLHLPKAYKLSTKHKVMLYKFRKEPFVSPYQDVSTLRDASPIRLEKHAVTGLHELLNLTLEKRILVDHLTSFTKDFTFSYKIRNLLFKHPHTFYVSAIGNRDTVFLREAYKGGKLLEKHPLILAKDQFVHLMESRRDICKLDEESDDEESDDEGSYYEGSDDEDSDFN</sequence>
<evidence type="ECO:0000259" key="2">
    <source>
        <dbReference type="Pfam" id="PF11955"/>
    </source>
</evidence>
<accession>A0ABP0TIX5</accession>
<protein>
    <recommendedName>
        <fullName evidence="2">PORR domain-containing protein</fullName>
    </recommendedName>
</protein>
<evidence type="ECO:0000256" key="1">
    <source>
        <dbReference type="SAM" id="MobiDB-lite"/>
    </source>
</evidence>
<keyword evidence="4" id="KW-1185">Reference proteome</keyword>
<dbReference type="Pfam" id="PF11955">
    <property type="entry name" value="PORR"/>
    <property type="match status" value="1"/>
</dbReference>
<proteinExistence type="predicted"/>
<organism evidence="3 4">
    <name type="scientific">Sphagnum troendelagicum</name>
    <dbReference type="NCBI Taxonomy" id="128251"/>
    <lineage>
        <taxon>Eukaryota</taxon>
        <taxon>Viridiplantae</taxon>
        <taxon>Streptophyta</taxon>
        <taxon>Embryophyta</taxon>
        <taxon>Bryophyta</taxon>
        <taxon>Sphagnophytina</taxon>
        <taxon>Sphagnopsida</taxon>
        <taxon>Sphagnales</taxon>
        <taxon>Sphagnaceae</taxon>
        <taxon>Sphagnum</taxon>
    </lineage>
</organism>
<dbReference type="InterPro" id="IPR045040">
    <property type="entry name" value="PORR_fam"/>
</dbReference>
<reference evidence="3" key="1">
    <citation type="submission" date="2024-02" db="EMBL/GenBank/DDBJ databases">
        <authorList>
            <consortium name="ELIXIR-Norway"/>
            <consortium name="Elixir Norway"/>
        </authorList>
    </citation>
    <scope>NUCLEOTIDE SEQUENCE</scope>
</reference>
<evidence type="ECO:0000313" key="3">
    <source>
        <dbReference type="EMBL" id="CAK9197598.1"/>
    </source>
</evidence>
<feature type="compositionally biased region" description="Acidic residues" evidence="1">
    <location>
        <begin position="415"/>
        <end position="440"/>
    </location>
</feature>
<dbReference type="PANTHER" id="PTHR31476:SF4">
    <property type="entry name" value="PROTEIN WHAT'S THIS FACTOR 1 HOMOLOG, CHLOROPLASTIC"/>
    <property type="match status" value="1"/>
</dbReference>
<feature type="region of interest" description="Disordered" evidence="1">
    <location>
        <begin position="412"/>
        <end position="440"/>
    </location>
</feature>
<dbReference type="PANTHER" id="PTHR31476">
    <property type="entry name" value="PROTEIN WHAT'S THIS FACTOR 1 HOMOLOG, CHLOROPLASTIC"/>
    <property type="match status" value="1"/>
</dbReference>
<dbReference type="EMBL" id="OZ019903">
    <property type="protein sequence ID" value="CAK9197598.1"/>
    <property type="molecule type" value="Genomic_DNA"/>
</dbReference>
<feature type="domain" description="PORR" evidence="2">
    <location>
        <begin position="78"/>
        <end position="408"/>
    </location>
</feature>
<name>A0ABP0TIX5_9BRYO</name>
<dbReference type="InterPro" id="IPR021099">
    <property type="entry name" value="PORR_domain"/>
</dbReference>
<dbReference type="Proteomes" id="UP001497512">
    <property type="component" value="Chromosome 11"/>
</dbReference>
<gene>
    <name evidence="3" type="ORF">CSSPTR1EN2_LOCUS4054</name>
</gene>
<feature type="region of interest" description="Disordered" evidence="1">
    <location>
        <begin position="33"/>
        <end position="61"/>
    </location>
</feature>